<dbReference type="SUPFAM" id="SSF53098">
    <property type="entry name" value="Ribonuclease H-like"/>
    <property type="match status" value="1"/>
</dbReference>
<feature type="region of interest" description="Disordered" evidence="1">
    <location>
        <begin position="502"/>
        <end position="521"/>
    </location>
</feature>
<accession>A0A6L2LHT8</accession>
<dbReference type="EMBL" id="BKCJ010004219">
    <property type="protein sequence ID" value="GEU59725.1"/>
    <property type="molecule type" value="Genomic_DNA"/>
</dbReference>
<dbReference type="GO" id="GO:0003676">
    <property type="term" value="F:nucleic acid binding"/>
    <property type="evidence" value="ECO:0007669"/>
    <property type="project" value="InterPro"/>
</dbReference>
<gene>
    <name evidence="2" type="ORF">Tci_031703</name>
</gene>
<name>A0A6L2LHT8_TANCI</name>
<sequence length="629" mass="72071">MLRNCHGHNLSKGNIIKIFYQSLNETTQEVLNATAGGIFLYKTPNQTYQLLEDKVLLKLNWAKNQKTKPSLKKTVTFTDEGSNNSDTEKIMARMDAMTMKMNAQYKELLSCSKQPNPDHNNDDIPMSREEEAKFMQTFQLLMSSKKSWKKISMLFSMKEKCHFMVKEGIMLRHKVSEAGFKVHKEKIDVISKLPPPLISKTIVHTDHSALRHLFKKQDAKPCLIRWILLLQEFDIKIKDRLECQSSHKRPRNSFLRRDMELTMKRYGVNHQFSTSYHPQTSVQVENTNIALKRILEKTVKDNPAIWSRKLDDALWAFRTAFKIQTGTIPYKLVYQKNCHLPFEIKHRAKWTLKKCNPDLIAATRLRPELPYRNAAIKDSLARKIGMYTRFIKFANFHIPLSKFLLCIIEYYQINLSQLSINDATKDPLPVDEAVNLPYVEFLNENRTIIQKPFKLKVGKRTLFKNEVPLLNETEDAVISPFAQPISLVDHTIKDELKANMGKKKMEGDESGSAPHPTEEFVSSQAHHPFGRYVVVTSSSEHDDANVSLKIKSPLPHVDIEVKNIKNVVTTFAYGAGTSSIPSSNVKTSASMPGDESLAGDFYESQTIDYVTAHDVYVPDAYFLQASNLK</sequence>
<keyword evidence="2" id="KW-0808">Transferase</keyword>
<dbReference type="InterPro" id="IPR036397">
    <property type="entry name" value="RNaseH_sf"/>
</dbReference>
<protein>
    <submittedName>
        <fullName evidence="2">Reverse transcriptase domain-containing protein</fullName>
    </submittedName>
</protein>
<dbReference type="PANTHER" id="PTHR37984:SF5">
    <property type="entry name" value="PROTEIN NYNRIN-LIKE"/>
    <property type="match status" value="1"/>
</dbReference>
<evidence type="ECO:0000313" key="2">
    <source>
        <dbReference type="EMBL" id="GEU59725.1"/>
    </source>
</evidence>
<proteinExistence type="predicted"/>
<keyword evidence="2" id="KW-0695">RNA-directed DNA polymerase</keyword>
<dbReference type="AlphaFoldDB" id="A0A6L2LHT8"/>
<evidence type="ECO:0000256" key="1">
    <source>
        <dbReference type="SAM" id="MobiDB-lite"/>
    </source>
</evidence>
<reference evidence="2" key="1">
    <citation type="journal article" date="2019" name="Sci. Rep.">
        <title>Draft genome of Tanacetum cinerariifolium, the natural source of mosquito coil.</title>
        <authorList>
            <person name="Yamashiro T."/>
            <person name="Shiraishi A."/>
            <person name="Satake H."/>
            <person name="Nakayama K."/>
        </authorList>
    </citation>
    <scope>NUCLEOTIDE SEQUENCE</scope>
</reference>
<dbReference type="InterPro" id="IPR050951">
    <property type="entry name" value="Retrovirus_Pol_polyprotein"/>
</dbReference>
<dbReference type="GO" id="GO:0003964">
    <property type="term" value="F:RNA-directed DNA polymerase activity"/>
    <property type="evidence" value="ECO:0007669"/>
    <property type="project" value="UniProtKB-KW"/>
</dbReference>
<organism evidence="2">
    <name type="scientific">Tanacetum cinerariifolium</name>
    <name type="common">Dalmatian daisy</name>
    <name type="synonym">Chrysanthemum cinerariifolium</name>
    <dbReference type="NCBI Taxonomy" id="118510"/>
    <lineage>
        <taxon>Eukaryota</taxon>
        <taxon>Viridiplantae</taxon>
        <taxon>Streptophyta</taxon>
        <taxon>Embryophyta</taxon>
        <taxon>Tracheophyta</taxon>
        <taxon>Spermatophyta</taxon>
        <taxon>Magnoliopsida</taxon>
        <taxon>eudicotyledons</taxon>
        <taxon>Gunneridae</taxon>
        <taxon>Pentapetalae</taxon>
        <taxon>asterids</taxon>
        <taxon>campanulids</taxon>
        <taxon>Asterales</taxon>
        <taxon>Asteraceae</taxon>
        <taxon>Asteroideae</taxon>
        <taxon>Anthemideae</taxon>
        <taxon>Anthemidinae</taxon>
        <taxon>Tanacetum</taxon>
    </lineage>
</organism>
<dbReference type="PANTHER" id="PTHR37984">
    <property type="entry name" value="PROTEIN CBG26694"/>
    <property type="match status" value="1"/>
</dbReference>
<dbReference type="Gene3D" id="3.30.420.10">
    <property type="entry name" value="Ribonuclease H-like superfamily/Ribonuclease H"/>
    <property type="match status" value="1"/>
</dbReference>
<keyword evidence="2" id="KW-0548">Nucleotidyltransferase</keyword>
<dbReference type="InterPro" id="IPR012337">
    <property type="entry name" value="RNaseH-like_sf"/>
</dbReference>
<comment type="caution">
    <text evidence="2">The sequence shown here is derived from an EMBL/GenBank/DDBJ whole genome shotgun (WGS) entry which is preliminary data.</text>
</comment>